<dbReference type="Pfam" id="PF06364">
    <property type="entry name" value="DUF1068"/>
    <property type="match status" value="1"/>
</dbReference>
<keyword evidence="1" id="KW-0175">Coiled coil</keyword>
<dbReference type="PANTHER" id="PTHR32254:SF14">
    <property type="entry name" value="EXPRESSED PROTEIN"/>
    <property type="match status" value="1"/>
</dbReference>
<accession>A0A438JGG1</accession>
<evidence type="ECO:0000313" key="3">
    <source>
        <dbReference type="Proteomes" id="UP000288805"/>
    </source>
</evidence>
<dbReference type="EMBL" id="QGNW01000043">
    <property type="protein sequence ID" value="RVX08027.1"/>
    <property type="molecule type" value="Genomic_DNA"/>
</dbReference>
<gene>
    <name evidence="2" type="ORF">CK203_014840</name>
</gene>
<reference evidence="2 3" key="1">
    <citation type="journal article" date="2018" name="PLoS Genet.">
        <title>Population sequencing reveals clonal diversity and ancestral inbreeding in the grapevine cultivar Chardonnay.</title>
        <authorList>
            <person name="Roach M.J."/>
            <person name="Johnson D.L."/>
            <person name="Bohlmann J."/>
            <person name="van Vuuren H.J."/>
            <person name="Jones S.J."/>
            <person name="Pretorius I.S."/>
            <person name="Schmidt S.A."/>
            <person name="Borneman A.R."/>
        </authorList>
    </citation>
    <scope>NUCLEOTIDE SEQUENCE [LARGE SCALE GENOMIC DNA]</scope>
    <source>
        <strain evidence="3">cv. Chardonnay</strain>
        <tissue evidence="2">Leaf</tissue>
    </source>
</reference>
<dbReference type="Proteomes" id="UP000288805">
    <property type="component" value="Unassembled WGS sequence"/>
</dbReference>
<evidence type="ECO:0000256" key="1">
    <source>
        <dbReference type="SAM" id="Coils"/>
    </source>
</evidence>
<protein>
    <submittedName>
        <fullName evidence="2">Uncharacterized protein</fullName>
    </submittedName>
</protein>
<organism evidence="2 3">
    <name type="scientific">Vitis vinifera</name>
    <name type="common">Grape</name>
    <dbReference type="NCBI Taxonomy" id="29760"/>
    <lineage>
        <taxon>Eukaryota</taxon>
        <taxon>Viridiplantae</taxon>
        <taxon>Streptophyta</taxon>
        <taxon>Embryophyta</taxon>
        <taxon>Tracheophyta</taxon>
        <taxon>Spermatophyta</taxon>
        <taxon>Magnoliopsida</taxon>
        <taxon>eudicotyledons</taxon>
        <taxon>Gunneridae</taxon>
        <taxon>Pentapetalae</taxon>
        <taxon>rosids</taxon>
        <taxon>Vitales</taxon>
        <taxon>Vitaceae</taxon>
        <taxon>Viteae</taxon>
        <taxon>Vitis</taxon>
    </lineage>
</organism>
<comment type="caution">
    <text evidence="2">The sequence shown here is derived from an EMBL/GenBank/DDBJ whole genome shotgun (WGS) entry which is preliminary data.</text>
</comment>
<dbReference type="PANTHER" id="PTHR32254">
    <property type="entry name" value="EXPRESSED PROTEIN"/>
    <property type="match status" value="1"/>
</dbReference>
<evidence type="ECO:0000313" key="2">
    <source>
        <dbReference type="EMBL" id="RVX08027.1"/>
    </source>
</evidence>
<proteinExistence type="predicted"/>
<feature type="coiled-coil region" evidence="1">
    <location>
        <begin position="200"/>
        <end position="264"/>
    </location>
</feature>
<name>A0A438JGG1_VITVI</name>
<sequence length="315" mass="36021">MLYSIFLCNTFLISEQRSCTSPQQTTSFQHLNESVAEVVEGGYDGAGAVLGSLHSGAAALLAHHGGRRRRKPRLLLLPSLPLRLLFPPSSLHPRRIEQQFFYRYPEVLLQTASQRYTCLFFSFFYVLSIKRKNSGMLTCTILTIESSSFFSSITWLQMAWHLDSISMVWHSFCSFLVSFSDCMKHDPEVSEDLERSFTDLLSEELKLREAEAQENQQRADMALLEAKKMASQYQKEADKCNMGMETCEEAREKAEATLDIQRKLTAMWEFRARQRGWKGGPLNLVAKSLAEVMLTHHGYHTPLVLTGSSKRREFL</sequence>
<dbReference type="InterPro" id="IPR010471">
    <property type="entry name" value="DUF1068"/>
</dbReference>
<dbReference type="AlphaFoldDB" id="A0A438JGG1"/>